<dbReference type="Proteomes" id="UP001244640">
    <property type="component" value="Unassembled WGS sequence"/>
</dbReference>
<feature type="chain" id="PRO_5046943032" description="DUF3828 domain-containing protein" evidence="1">
    <location>
        <begin position="40"/>
        <end position="213"/>
    </location>
</feature>
<proteinExistence type="predicted"/>
<keyword evidence="1" id="KW-0732">Signal</keyword>
<keyword evidence="3" id="KW-1185">Reference proteome</keyword>
<evidence type="ECO:0000313" key="2">
    <source>
        <dbReference type="EMBL" id="MDQ1150691.1"/>
    </source>
</evidence>
<evidence type="ECO:0008006" key="4">
    <source>
        <dbReference type="Google" id="ProtNLM"/>
    </source>
</evidence>
<sequence length="213" mass="24342">MLCNLYPNFIPVLRRYQKMKSLYATIGLFCMLASCTNSAQDHKSATANHPAKEIPFKDSTRTAKQDTAVGQHQQAEAWLKGIFQCEGSSTGKYCYYLDKEDALCTPRFRAFLQDANQIYGPSNLSDEELPKAEAAYKAKWSKIYPLYTQETWLFGRGNDDALDIQDVEIEKVSDSKFIVFVDYGHDVKTKNEVQLVHNEGSYKIDYCKTTFLH</sequence>
<evidence type="ECO:0000256" key="1">
    <source>
        <dbReference type="SAM" id="SignalP"/>
    </source>
</evidence>
<accession>A0ABU0U6U9</accession>
<gene>
    <name evidence="2" type="ORF">QE382_002675</name>
</gene>
<dbReference type="EMBL" id="JAUTBA010000001">
    <property type="protein sequence ID" value="MDQ1150691.1"/>
    <property type="molecule type" value="Genomic_DNA"/>
</dbReference>
<organism evidence="2 3">
    <name type="scientific">Sphingobacterium zeae</name>
    <dbReference type="NCBI Taxonomy" id="1776859"/>
    <lineage>
        <taxon>Bacteria</taxon>
        <taxon>Pseudomonadati</taxon>
        <taxon>Bacteroidota</taxon>
        <taxon>Sphingobacteriia</taxon>
        <taxon>Sphingobacteriales</taxon>
        <taxon>Sphingobacteriaceae</taxon>
        <taxon>Sphingobacterium</taxon>
    </lineage>
</organism>
<feature type="signal peptide" evidence="1">
    <location>
        <begin position="1"/>
        <end position="39"/>
    </location>
</feature>
<reference evidence="2 3" key="1">
    <citation type="submission" date="2023-07" db="EMBL/GenBank/DDBJ databases">
        <title>Functional and genomic diversity of the sorghum phyllosphere microbiome.</title>
        <authorList>
            <person name="Shade A."/>
        </authorList>
    </citation>
    <scope>NUCLEOTIDE SEQUENCE [LARGE SCALE GENOMIC DNA]</scope>
    <source>
        <strain evidence="2 3">SORGH_AS_0892</strain>
    </source>
</reference>
<evidence type="ECO:0000313" key="3">
    <source>
        <dbReference type="Proteomes" id="UP001244640"/>
    </source>
</evidence>
<comment type="caution">
    <text evidence="2">The sequence shown here is derived from an EMBL/GenBank/DDBJ whole genome shotgun (WGS) entry which is preliminary data.</text>
</comment>
<name>A0ABU0U6U9_9SPHI</name>
<protein>
    <recommendedName>
        <fullName evidence="4">DUF3828 domain-containing protein</fullName>
    </recommendedName>
</protein>